<gene>
    <name evidence="1" type="ORF">DERP_001438</name>
</gene>
<name>A0ABQ8JEF1_DERPT</name>
<accession>A0ABQ8JEF1</accession>
<proteinExistence type="predicted"/>
<comment type="caution">
    <text evidence="1">The sequence shown here is derived from an EMBL/GenBank/DDBJ whole genome shotgun (WGS) entry which is preliminary data.</text>
</comment>
<protein>
    <submittedName>
        <fullName evidence="1">Uncharacterized protein</fullName>
    </submittedName>
</protein>
<sequence>MELKDLVRILNNIDVNLSNNNGKAGMIDLRNGENHDSNRFKNKSNVWSNCGDTQPEINRSLKNIDNRKLPTKLETSKRPSFMVNLLNNEKTWIGVLAVIDDSIENSYLHKNLLDSLFVQSFLSSSNMAKIDISIGWFFDSIELEVKEIDNETNSLLFLSPTILKKFCINFSYQDKVPYLKQSLNKITEERPTSLHLFLEYELSNGHEFNNEDFIQLNNNNPCEQIIDKLIKFELISENPSNKIQLEIKNYGDQKFFLNESLKLYTNWEAAFNERIMIYDQPFEDLLICSTEWATSDENNGQKSLLVKFLPSDFYLILPFKLKQLIVKHFWQFVNN</sequence>
<reference evidence="1 2" key="2">
    <citation type="journal article" date="2022" name="Mol. Biol. Evol.">
        <title>Comparative Genomics Reveals Insights into the Divergent Evolution of Astigmatic Mites and Household Pest Adaptations.</title>
        <authorList>
            <person name="Xiong Q."/>
            <person name="Wan A.T."/>
            <person name="Liu X."/>
            <person name="Fung C.S."/>
            <person name="Xiao X."/>
            <person name="Malainual N."/>
            <person name="Hou J."/>
            <person name="Wang L."/>
            <person name="Wang M."/>
            <person name="Yang K.Y."/>
            <person name="Cui Y."/>
            <person name="Leung E.L."/>
            <person name="Nong W."/>
            <person name="Shin S.K."/>
            <person name="Au S.W."/>
            <person name="Jeong K.Y."/>
            <person name="Chew F.T."/>
            <person name="Hui J.H."/>
            <person name="Leung T.F."/>
            <person name="Tungtrongchitr A."/>
            <person name="Zhong N."/>
            <person name="Liu Z."/>
            <person name="Tsui S.K."/>
        </authorList>
    </citation>
    <scope>NUCLEOTIDE SEQUENCE [LARGE SCALE GENOMIC DNA]</scope>
    <source>
        <strain evidence="1">Derp</strain>
    </source>
</reference>
<dbReference type="EMBL" id="NJHN03000047">
    <property type="protein sequence ID" value="KAH9420997.1"/>
    <property type="molecule type" value="Genomic_DNA"/>
</dbReference>
<dbReference type="Proteomes" id="UP000887458">
    <property type="component" value="Unassembled WGS sequence"/>
</dbReference>
<organism evidence="1 2">
    <name type="scientific">Dermatophagoides pteronyssinus</name>
    <name type="common">European house dust mite</name>
    <dbReference type="NCBI Taxonomy" id="6956"/>
    <lineage>
        <taxon>Eukaryota</taxon>
        <taxon>Metazoa</taxon>
        <taxon>Ecdysozoa</taxon>
        <taxon>Arthropoda</taxon>
        <taxon>Chelicerata</taxon>
        <taxon>Arachnida</taxon>
        <taxon>Acari</taxon>
        <taxon>Acariformes</taxon>
        <taxon>Sarcoptiformes</taxon>
        <taxon>Astigmata</taxon>
        <taxon>Psoroptidia</taxon>
        <taxon>Analgoidea</taxon>
        <taxon>Pyroglyphidae</taxon>
        <taxon>Dermatophagoidinae</taxon>
        <taxon>Dermatophagoides</taxon>
    </lineage>
</organism>
<evidence type="ECO:0000313" key="2">
    <source>
        <dbReference type="Proteomes" id="UP000887458"/>
    </source>
</evidence>
<reference evidence="1 2" key="1">
    <citation type="journal article" date="2018" name="J. Allergy Clin. Immunol.">
        <title>High-quality assembly of Dermatophagoides pteronyssinus genome and transcriptome reveals a wide range of novel allergens.</title>
        <authorList>
            <person name="Liu X.Y."/>
            <person name="Yang K.Y."/>
            <person name="Wang M.Q."/>
            <person name="Kwok J.S."/>
            <person name="Zeng X."/>
            <person name="Yang Z."/>
            <person name="Xiao X.J."/>
            <person name="Lau C.P."/>
            <person name="Li Y."/>
            <person name="Huang Z.M."/>
            <person name="Ba J.G."/>
            <person name="Yim A.K."/>
            <person name="Ouyang C.Y."/>
            <person name="Ngai S.M."/>
            <person name="Chan T.F."/>
            <person name="Leung E.L."/>
            <person name="Liu L."/>
            <person name="Liu Z.G."/>
            <person name="Tsui S.K."/>
        </authorList>
    </citation>
    <scope>NUCLEOTIDE SEQUENCE [LARGE SCALE GENOMIC DNA]</scope>
    <source>
        <strain evidence="1">Derp</strain>
    </source>
</reference>
<evidence type="ECO:0000313" key="1">
    <source>
        <dbReference type="EMBL" id="KAH9420997.1"/>
    </source>
</evidence>
<keyword evidence="2" id="KW-1185">Reference proteome</keyword>